<evidence type="ECO:0000313" key="4">
    <source>
        <dbReference type="Proteomes" id="UP001161409"/>
    </source>
</evidence>
<dbReference type="SUPFAM" id="SSF53474">
    <property type="entry name" value="alpha/beta-Hydrolases"/>
    <property type="match status" value="1"/>
</dbReference>
<dbReference type="PANTHER" id="PTHR48081">
    <property type="entry name" value="AB HYDROLASE SUPERFAMILY PROTEIN C4A8.06C"/>
    <property type="match status" value="1"/>
</dbReference>
<dbReference type="InterPro" id="IPR029058">
    <property type="entry name" value="AB_hydrolase_fold"/>
</dbReference>
<name>A0ABQ5U5B2_9PROT</name>
<dbReference type="Gene3D" id="3.40.50.1820">
    <property type="entry name" value="alpha/beta hydrolase"/>
    <property type="match status" value="1"/>
</dbReference>
<sequence>MSQQLLVKILSSIPGGVFNLVYLGRRVRGDGIILNTKAQFLCRVVEKQTVPIEQETVENAREQIENLSALLAGDPVHMADVQDFSIPGPAGDIPVRLYRPASAPSPSPVLVGYHGGGFIRGSIASHDGLFRRLAAYGGFCVLSVDYRLAPEHRYPAAVDDAYAALRWVQEHGAERGLDPDRVAVGGDSSGGNLAAVACQDAKRHGTPQPLCQLLMYPTTDANFTAESHDRFANGFFLTKDRMHWYRDNYLSAPAEINEVRASPGLETDLAGLAPALVITAGFDPLRDEAESYARALKEAGVPMGILRFEGMVHGFMSLTGLFPEAEKALKTAAETLKNRLFTE</sequence>
<evidence type="ECO:0000259" key="2">
    <source>
        <dbReference type="Pfam" id="PF07859"/>
    </source>
</evidence>
<dbReference type="PANTHER" id="PTHR48081:SF8">
    <property type="entry name" value="ALPHA_BETA HYDROLASE FOLD-3 DOMAIN-CONTAINING PROTEIN-RELATED"/>
    <property type="match status" value="1"/>
</dbReference>
<accession>A0ABQ5U5B2</accession>
<keyword evidence="1 3" id="KW-0378">Hydrolase</keyword>
<reference evidence="3" key="2">
    <citation type="submission" date="2023-01" db="EMBL/GenBank/DDBJ databases">
        <title>Draft genome sequence of Sneathiella chinensis strain NBRC 103408.</title>
        <authorList>
            <person name="Sun Q."/>
            <person name="Mori K."/>
        </authorList>
    </citation>
    <scope>NUCLEOTIDE SEQUENCE</scope>
    <source>
        <strain evidence="3">NBRC 103408</strain>
    </source>
</reference>
<evidence type="ECO:0000313" key="3">
    <source>
        <dbReference type="EMBL" id="GLQ07312.1"/>
    </source>
</evidence>
<dbReference type="InterPro" id="IPR013094">
    <property type="entry name" value="AB_hydrolase_3"/>
</dbReference>
<proteinExistence type="predicted"/>
<keyword evidence="4" id="KW-1185">Reference proteome</keyword>
<dbReference type="RefSeq" id="WP_169561392.1">
    <property type="nucleotide sequence ID" value="NZ_BSNF01000008.1"/>
</dbReference>
<dbReference type="Pfam" id="PF07859">
    <property type="entry name" value="Abhydrolase_3"/>
    <property type="match status" value="1"/>
</dbReference>
<reference evidence="3" key="1">
    <citation type="journal article" date="2014" name="Int. J. Syst. Evol. Microbiol.">
        <title>Complete genome of a new Firmicutes species belonging to the dominant human colonic microbiota ('Ruminococcus bicirculans') reveals two chromosomes and a selective capacity to utilize plant glucans.</title>
        <authorList>
            <consortium name="NISC Comparative Sequencing Program"/>
            <person name="Wegmann U."/>
            <person name="Louis P."/>
            <person name="Goesmann A."/>
            <person name="Henrissat B."/>
            <person name="Duncan S.H."/>
            <person name="Flint H.J."/>
        </authorList>
    </citation>
    <scope>NUCLEOTIDE SEQUENCE</scope>
    <source>
        <strain evidence="3">NBRC 103408</strain>
    </source>
</reference>
<gene>
    <name evidence="3" type="ORF">GCM10007924_25330</name>
</gene>
<dbReference type="GO" id="GO:0016787">
    <property type="term" value="F:hydrolase activity"/>
    <property type="evidence" value="ECO:0007669"/>
    <property type="project" value="UniProtKB-KW"/>
</dbReference>
<dbReference type="InterPro" id="IPR050300">
    <property type="entry name" value="GDXG_lipolytic_enzyme"/>
</dbReference>
<evidence type="ECO:0000256" key="1">
    <source>
        <dbReference type="ARBA" id="ARBA00022801"/>
    </source>
</evidence>
<protein>
    <submittedName>
        <fullName evidence="3">Alpha/beta hydrolase</fullName>
    </submittedName>
</protein>
<organism evidence="3 4">
    <name type="scientific">Sneathiella chinensis</name>
    <dbReference type="NCBI Taxonomy" id="349750"/>
    <lineage>
        <taxon>Bacteria</taxon>
        <taxon>Pseudomonadati</taxon>
        <taxon>Pseudomonadota</taxon>
        <taxon>Alphaproteobacteria</taxon>
        <taxon>Sneathiellales</taxon>
        <taxon>Sneathiellaceae</taxon>
        <taxon>Sneathiella</taxon>
    </lineage>
</organism>
<comment type="caution">
    <text evidence="3">The sequence shown here is derived from an EMBL/GenBank/DDBJ whole genome shotgun (WGS) entry which is preliminary data.</text>
</comment>
<dbReference type="EMBL" id="BSNF01000008">
    <property type="protein sequence ID" value="GLQ07312.1"/>
    <property type="molecule type" value="Genomic_DNA"/>
</dbReference>
<dbReference type="Proteomes" id="UP001161409">
    <property type="component" value="Unassembled WGS sequence"/>
</dbReference>
<feature type="domain" description="Alpha/beta hydrolase fold-3" evidence="2">
    <location>
        <begin position="111"/>
        <end position="316"/>
    </location>
</feature>